<dbReference type="OrthoDB" id="9811278at2"/>
<dbReference type="Proteomes" id="UP000036923">
    <property type="component" value="Unassembled WGS sequence"/>
</dbReference>
<dbReference type="GO" id="GO:0006313">
    <property type="term" value="P:DNA transposition"/>
    <property type="evidence" value="ECO:0007669"/>
    <property type="project" value="InterPro"/>
</dbReference>
<reference evidence="3" key="1">
    <citation type="submission" date="2015-07" db="EMBL/GenBank/DDBJ databases">
        <title>Near-Complete Genome Sequence of the Cellulolytic Bacterium Bacteroides (Pseudobacteroides) cellulosolvens ATCC 35603.</title>
        <authorList>
            <person name="Dassa B."/>
            <person name="Utturkar S.M."/>
            <person name="Klingeman D.M."/>
            <person name="Hurt R.A."/>
            <person name="Keller M."/>
            <person name="Xu J."/>
            <person name="Reddy Y.H.K."/>
            <person name="Borovok I."/>
            <person name="Grinberg I.R."/>
            <person name="Lamed R."/>
            <person name="Zhivin O."/>
            <person name="Bayer E.A."/>
            <person name="Brown S.D."/>
        </authorList>
    </citation>
    <scope>NUCLEOTIDE SEQUENCE [LARGE SCALE GENOMIC DNA]</scope>
    <source>
        <strain evidence="3">DSM 2933</strain>
    </source>
</reference>
<sequence>MKKLIPKFGYKLESMKGINTVTAAGIISEIGDISRFPNADALAAYAGISPMRYSTGQTNKNFSNKLGNRNLYQIFFQTAVSVLSNPKDKPTNAYFYEYYKKKLSEGKTKKQSASVMDLKVSS</sequence>
<accession>A0A0L6JXA7</accession>
<dbReference type="PANTHER" id="PTHR33055:SF15">
    <property type="entry name" value="TRANSPOSASE-RELATED"/>
    <property type="match status" value="1"/>
</dbReference>
<gene>
    <name evidence="2" type="ORF">Bccel_5359</name>
</gene>
<dbReference type="eggNOG" id="COG3547">
    <property type="taxonomic scope" value="Bacteria"/>
</dbReference>
<dbReference type="PANTHER" id="PTHR33055">
    <property type="entry name" value="TRANSPOSASE FOR INSERTION SEQUENCE ELEMENT IS1111A"/>
    <property type="match status" value="1"/>
</dbReference>
<dbReference type="Pfam" id="PF02371">
    <property type="entry name" value="Transposase_20"/>
    <property type="match status" value="1"/>
</dbReference>
<dbReference type="STRING" id="398512.Bccel_5359"/>
<dbReference type="GO" id="GO:0003677">
    <property type="term" value="F:DNA binding"/>
    <property type="evidence" value="ECO:0007669"/>
    <property type="project" value="InterPro"/>
</dbReference>
<keyword evidence="3" id="KW-1185">Reference proteome</keyword>
<protein>
    <submittedName>
        <fullName evidence="2">Transposase IS116/IS110/IS902 family protein</fullName>
    </submittedName>
</protein>
<organism evidence="2 3">
    <name type="scientific">Pseudobacteroides cellulosolvens ATCC 35603 = DSM 2933</name>
    <dbReference type="NCBI Taxonomy" id="398512"/>
    <lineage>
        <taxon>Bacteria</taxon>
        <taxon>Bacillati</taxon>
        <taxon>Bacillota</taxon>
        <taxon>Clostridia</taxon>
        <taxon>Eubacteriales</taxon>
        <taxon>Oscillospiraceae</taxon>
        <taxon>Pseudobacteroides</taxon>
    </lineage>
</organism>
<dbReference type="GO" id="GO:0004803">
    <property type="term" value="F:transposase activity"/>
    <property type="evidence" value="ECO:0007669"/>
    <property type="project" value="InterPro"/>
</dbReference>
<feature type="domain" description="Transposase IS116/IS110/IS902 C-terminal" evidence="1">
    <location>
        <begin position="11"/>
        <end position="84"/>
    </location>
</feature>
<evidence type="ECO:0000313" key="2">
    <source>
        <dbReference type="EMBL" id="KNY30082.1"/>
    </source>
</evidence>
<dbReference type="InterPro" id="IPR003346">
    <property type="entry name" value="Transposase_20"/>
</dbReference>
<dbReference type="RefSeq" id="WP_050753871.1">
    <property type="nucleotide sequence ID" value="NZ_JQKC01000088.1"/>
</dbReference>
<name>A0A0L6JXA7_9FIRM</name>
<comment type="caution">
    <text evidence="2">The sequence shown here is derived from an EMBL/GenBank/DDBJ whole genome shotgun (WGS) entry which is preliminary data.</text>
</comment>
<dbReference type="InterPro" id="IPR047650">
    <property type="entry name" value="Transpos_IS110"/>
</dbReference>
<dbReference type="EMBL" id="LGTC01000001">
    <property type="protein sequence ID" value="KNY30082.1"/>
    <property type="molecule type" value="Genomic_DNA"/>
</dbReference>
<evidence type="ECO:0000313" key="3">
    <source>
        <dbReference type="Proteomes" id="UP000036923"/>
    </source>
</evidence>
<evidence type="ECO:0000259" key="1">
    <source>
        <dbReference type="Pfam" id="PF02371"/>
    </source>
</evidence>
<dbReference type="AlphaFoldDB" id="A0A0L6JXA7"/>
<proteinExistence type="predicted"/>